<keyword evidence="1" id="KW-0238">DNA-binding</keyword>
<dbReference type="RefSeq" id="WP_089893106.1">
    <property type="nucleotide sequence ID" value="NZ_FOJG01000001.1"/>
</dbReference>
<keyword evidence="2" id="KW-1185">Reference proteome</keyword>
<dbReference type="Pfam" id="PF06224">
    <property type="entry name" value="AlkZ-like"/>
    <property type="match status" value="1"/>
</dbReference>
<gene>
    <name evidence="1" type="ORF">SAMN04488122_1708</name>
</gene>
<dbReference type="GO" id="GO:0003677">
    <property type="term" value="F:DNA binding"/>
    <property type="evidence" value="ECO:0007669"/>
    <property type="project" value="UniProtKB-KW"/>
</dbReference>
<evidence type="ECO:0000313" key="1">
    <source>
        <dbReference type="EMBL" id="SEW30481.1"/>
    </source>
</evidence>
<name>A0A1I0QST6_9BACT</name>
<sequence>MTVTDIAALRLQHQQLIKTSIRKPEDIVSFFGAMQAQEYGNSKWGIGVRLPGSKDSDIEKALASKAIIRTTAFRGTLHLIAAADVRWVIQIIAPAVKTRMGSLLRKLEMNDAFLQNTNQLITKALAGGNYQTRKDLTTLLQSKGVNTDDHRMDHIIYHAAVDGLICNGPWQGKQPTFALLDEWLPGKVAFTRDQSLVILAQRFFISHGPATVPDFAQWAGITLTDAKAGLEGTKATLKSLVLNDVTYWMGPQKKQPTPDTALLLPAFDEYFIGYKDRSTLIDMAFSKKVITPNGIFSPILVRNGQVIGTWKRTIKKDSVTIAVDLFKPLKKADLKAFEPAALQYAEFMELSFNGFS</sequence>
<reference evidence="2" key="1">
    <citation type="submission" date="2016-10" db="EMBL/GenBank/DDBJ databases">
        <authorList>
            <person name="Varghese N."/>
            <person name="Submissions S."/>
        </authorList>
    </citation>
    <scope>NUCLEOTIDE SEQUENCE [LARGE SCALE GENOMIC DNA]</scope>
    <source>
        <strain evidence="2">DSM 3695</strain>
    </source>
</reference>
<organism evidence="1 2">
    <name type="scientific">Chitinophaga arvensicola</name>
    <dbReference type="NCBI Taxonomy" id="29529"/>
    <lineage>
        <taxon>Bacteria</taxon>
        <taxon>Pseudomonadati</taxon>
        <taxon>Bacteroidota</taxon>
        <taxon>Chitinophagia</taxon>
        <taxon>Chitinophagales</taxon>
        <taxon>Chitinophagaceae</taxon>
        <taxon>Chitinophaga</taxon>
    </lineage>
</organism>
<dbReference type="Proteomes" id="UP000199310">
    <property type="component" value="Unassembled WGS sequence"/>
</dbReference>
<dbReference type="InterPro" id="IPR009351">
    <property type="entry name" value="AlkZ-like"/>
</dbReference>
<accession>A0A1I0QST6</accession>
<evidence type="ECO:0000313" key="2">
    <source>
        <dbReference type="Proteomes" id="UP000199310"/>
    </source>
</evidence>
<dbReference type="PANTHER" id="PTHR38479">
    <property type="entry name" value="LMO0824 PROTEIN"/>
    <property type="match status" value="1"/>
</dbReference>
<protein>
    <submittedName>
        <fullName evidence="1">Winged helix DNA-binding domain-containing protein</fullName>
    </submittedName>
</protein>
<dbReference type="STRING" id="29529.SAMN04488122_1708"/>
<dbReference type="AlphaFoldDB" id="A0A1I0QST6"/>
<dbReference type="EMBL" id="FOJG01000001">
    <property type="protein sequence ID" value="SEW30481.1"/>
    <property type="molecule type" value="Genomic_DNA"/>
</dbReference>
<dbReference type="OrthoDB" id="2210247at2"/>
<dbReference type="PANTHER" id="PTHR38479:SF2">
    <property type="entry name" value="WINGED HELIX DNA-BINDING DOMAIN-CONTAINING PROTEIN"/>
    <property type="match status" value="1"/>
</dbReference>
<proteinExistence type="predicted"/>